<dbReference type="Proteomes" id="UP001177670">
    <property type="component" value="Unassembled WGS sequence"/>
</dbReference>
<evidence type="ECO:0000313" key="1">
    <source>
        <dbReference type="EMBL" id="KAK1118135.1"/>
    </source>
</evidence>
<dbReference type="AlphaFoldDB" id="A0AA40FGP0"/>
<reference evidence="1" key="1">
    <citation type="submission" date="2021-10" db="EMBL/GenBank/DDBJ databases">
        <title>Melipona bicolor Genome sequencing and assembly.</title>
        <authorList>
            <person name="Araujo N.S."/>
            <person name="Arias M.C."/>
        </authorList>
    </citation>
    <scope>NUCLEOTIDE SEQUENCE</scope>
    <source>
        <strain evidence="1">USP_2M_L1-L4_2017</strain>
        <tissue evidence="1">Whole body</tissue>
    </source>
</reference>
<name>A0AA40FGP0_9HYME</name>
<proteinExistence type="predicted"/>
<protein>
    <submittedName>
        <fullName evidence="1">Uncharacterized protein</fullName>
    </submittedName>
</protein>
<gene>
    <name evidence="1" type="ORF">K0M31_015411</name>
</gene>
<comment type="caution">
    <text evidence="1">The sequence shown here is derived from an EMBL/GenBank/DDBJ whole genome shotgun (WGS) entry which is preliminary data.</text>
</comment>
<accession>A0AA40FGP0</accession>
<organism evidence="1 2">
    <name type="scientific">Melipona bicolor</name>
    <dbReference type="NCBI Taxonomy" id="60889"/>
    <lineage>
        <taxon>Eukaryota</taxon>
        <taxon>Metazoa</taxon>
        <taxon>Ecdysozoa</taxon>
        <taxon>Arthropoda</taxon>
        <taxon>Hexapoda</taxon>
        <taxon>Insecta</taxon>
        <taxon>Pterygota</taxon>
        <taxon>Neoptera</taxon>
        <taxon>Endopterygota</taxon>
        <taxon>Hymenoptera</taxon>
        <taxon>Apocrita</taxon>
        <taxon>Aculeata</taxon>
        <taxon>Apoidea</taxon>
        <taxon>Anthophila</taxon>
        <taxon>Apidae</taxon>
        <taxon>Melipona</taxon>
    </lineage>
</organism>
<dbReference type="EMBL" id="JAHYIQ010000045">
    <property type="protein sequence ID" value="KAK1118135.1"/>
    <property type="molecule type" value="Genomic_DNA"/>
</dbReference>
<evidence type="ECO:0000313" key="2">
    <source>
        <dbReference type="Proteomes" id="UP001177670"/>
    </source>
</evidence>
<keyword evidence="2" id="KW-1185">Reference proteome</keyword>
<sequence length="153" mass="18041">MLLYYSPDTLRRELTIFFTLYGMNRKLTSFKKKETENFTDRTRSMYRLHHDDRVALPCFDSTSLERVVKRSNVKQYANSFSVRLYISRFLMVANSSRRESTSISLFLLFHKISSNSFKCNATRKEVEIPPISFERSLLILSSFPLIAIFEVKI</sequence>